<evidence type="ECO:0000313" key="2">
    <source>
        <dbReference type="Proteomes" id="UP001059836"/>
    </source>
</evidence>
<reference evidence="1" key="1">
    <citation type="journal article" date="2021" name="Nat. Microbiol.">
        <title>Cocultivation of an ultrasmall environmental parasitic bacterium with lytic ability against bacteria associated with wastewater foams.</title>
        <authorList>
            <person name="Batinovic S."/>
            <person name="Rose J.J.A."/>
            <person name="Ratcliffe J."/>
            <person name="Seviour R.J."/>
            <person name="Petrovski S."/>
        </authorList>
    </citation>
    <scope>NUCLEOTIDE SEQUENCE</scope>
    <source>
        <strain evidence="1">CON9</strain>
    </source>
</reference>
<organism evidence="1 2">
    <name type="scientific">Gordonia pseudamarae</name>
    <dbReference type="NCBI Taxonomy" id="2831662"/>
    <lineage>
        <taxon>Bacteria</taxon>
        <taxon>Bacillati</taxon>
        <taxon>Actinomycetota</taxon>
        <taxon>Actinomycetes</taxon>
        <taxon>Mycobacteriales</taxon>
        <taxon>Gordoniaceae</taxon>
        <taxon>Gordonia</taxon>
    </lineage>
</organism>
<dbReference type="EMBL" id="CP045809">
    <property type="protein sequence ID" value="QHN36977.1"/>
    <property type="molecule type" value="Genomic_DNA"/>
</dbReference>
<keyword evidence="2" id="KW-1185">Reference proteome</keyword>
<sequence>MSLGHAALITLITEYVPFALDASRDEAQYLMYFLHVLGEPLELQYTLNRNGPVSAGVDVLFSEVTEHFATNCPATAYASWTGVPVDVERQAHEVVAHHPGSRLRVARVSEVIDGFESAYALQLLATVQWMVRHVPEAANDLAITVRAIGEWTTHDPRMYTEEHIRIAWSALRDRTTTTYRPR</sequence>
<protein>
    <submittedName>
        <fullName evidence="1">Uncharacterized protein</fullName>
    </submittedName>
</protein>
<accession>A0ABX6IML2</accession>
<evidence type="ECO:0000313" key="1">
    <source>
        <dbReference type="EMBL" id="QHN36977.1"/>
    </source>
</evidence>
<dbReference type="Proteomes" id="UP001059836">
    <property type="component" value="Chromosome"/>
</dbReference>
<dbReference type="RefSeq" id="WP_213245245.1">
    <property type="nucleotide sequence ID" value="NZ_CP045806.1"/>
</dbReference>
<proteinExistence type="predicted"/>
<gene>
    <name evidence="1" type="ORF">GII31_20835</name>
</gene>
<name>A0ABX6IML2_9ACTN</name>